<dbReference type="SUPFAM" id="SSF53474">
    <property type="entry name" value="alpha/beta-Hydrolases"/>
    <property type="match status" value="1"/>
</dbReference>
<dbReference type="RefSeq" id="WP_192771120.1">
    <property type="nucleotide sequence ID" value="NZ_JADBEB010000001.1"/>
</dbReference>
<evidence type="ECO:0000259" key="2">
    <source>
        <dbReference type="Pfam" id="PF12697"/>
    </source>
</evidence>
<dbReference type="Gene3D" id="3.40.50.1820">
    <property type="entry name" value="alpha/beta hydrolase"/>
    <property type="match status" value="1"/>
</dbReference>
<reference evidence="3" key="1">
    <citation type="submission" date="2020-10" db="EMBL/GenBank/DDBJ databases">
        <title>Sequencing the genomes of 1000 actinobacteria strains.</title>
        <authorList>
            <person name="Klenk H.-P."/>
        </authorList>
    </citation>
    <scope>NUCLEOTIDE SEQUENCE</scope>
    <source>
        <strain evidence="3">DSM 46832</strain>
    </source>
</reference>
<dbReference type="PRINTS" id="PR00412">
    <property type="entry name" value="EPOXHYDRLASE"/>
</dbReference>
<name>A0A927MEH0_9ACTN</name>
<dbReference type="InterPro" id="IPR000073">
    <property type="entry name" value="AB_hydrolase_1"/>
</dbReference>
<feature type="domain" description="AB hydrolase-1" evidence="2">
    <location>
        <begin position="25"/>
        <end position="257"/>
    </location>
</feature>
<dbReference type="EMBL" id="JADBEB010000001">
    <property type="protein sequence ID" value="MBE1492170.1"/>
    <property type="molecule type" value="Genomic_DNA"/>
</dbReference>
<dbReference type="GO" id="GO:0016787">
    <property type="term" value="F:hydrolase activity"/>
    <property type="evidence" value="ECO:0007669"/>
    <property type="project" value="UniProtKB-KW"/>
</dbReference>
<dbReference type="InterPro" id="IPR029058">
    <property type="entry name" value="AB_hydrolase_fold"/>
</dbReference>
<organism evidence="3 4">
    <name type="scientific">Plantactinospora soyae</name>
    <dbReference type="NCBI Taxonomy" id="1544732"/>
    <lineage>
        <taxon>Bacteria</taxon>
        <taxon>Bacillati</taxon>
        <taxon>Actinomycetota</taxon>
        <taxon>Actinomycetes</taxon>
        <taxon>Micromonosporales</taxon>
        <taxon>Micromonosporaceae</taxon>
        <taxon>Plantactinospora</taxon>
    </lineage>
</organism>
<evidence type="ECO:0000313" key="3">
    <source>
        <dbReference type="EMBL" id="MBE1492170.1"/>
    </source>
</evidence>
<sequence>MTSVRHLRRPEGRIAYDVQGSGPLVICVPGMAELRQTYRLLVPRLLDAGFRVATMDIRGHGDSDATFTAYDDVALASDLLALIDELDEPAFVVGNSMGAGAGVIAAAEAPAKVRGLALLGPFVRDPEGGAMQKLLIRALFLRPWGPAALLGYYPKWLPGSKPEGYEEHRRRVRDNLRRPGHWHAFVRTSRTSHEPARRRLADVSVPAVVVMGAADVDWADPRAEAEWIGGQLRAEVVVVPDVGHFPQAQAPDVVADAVTRLVERVTRA</sequence>
<dbReference type="InterPro" id="IPR000639">
    <property type="entry name" value="Epox_hydrolase-like"/>
</dbReference>
<comment type="caution">
    <text evidence="3">The sequence shown here is derived from an EMBL/GenBank/DDBJ whole genome shotgun (WGS) entry which is preliminary data.</text>
</comment>
<protein>
    <submittedName>
        <fullName evidence="3">Pimeloyl-ACP methyl ester carboxylesterase</fullName>
    </submittedName>
</protein>
<dbReference type="Pfam" id="PF12697">
    <property type="entry name" value="Abhydrolase_6"/>
    <property type="match status" value="1"/>
</dbReference>
<dbReference type="Proteomes" id="UP000649753">
    <property type="component" value="Unassembled WGS sequence"/>
</dbReference>
<keyword evidence="4" id="KW-1185">Reference proteome</keyword>
<evidence type="ECO:0000256" key="1">
    <source>
        <dbReference type="ARBA" id="ARBA00022801"/>
    </source>
</evidence>
<accession>A0A927MEH0</accession>
<dbReference type="PANTHER" id="PTHR43329">
    <property type="entry name" value="EPOXIDE HYDROLASE"/>
    <property type="match status" value="1"/>
</dbReference>
<evidence type="ECO:0000313" key="4">
    <source>
        <dbReference type="Proteomes" id="UP000649753"/>
    </source>
</evidence>
<gene>
    <name evidence="3" type="ORF">H4W31_007808</name>
</gene>
<dbReference type="AlphaFoldDB" id="A0A927MEH0"/>
<keyword evidence="1" id="KW-0378">Hydrolase</keyword>
<proteinExistence type="predicted"/>
<dbReference type="PRINTS" id="PR00111">
    <property type="entry name" value="ABHYDROLASE"/>
</dbReference>